<accession>A0ABX0MPK4</accession>
<evidence type="ECO:0000313" key="2">
    <source>
        <dbReference type="Proteomes" id="UP000610594"/>
    </source>
</evidence>
<keyword evidence="2" id="KW-1185">Reference proteome</keyword>
<name>A0ABX0MPK4_9BURK</name>
<gene>
    <name evidence="1" type="ORF">F1735_09375</name>
</gene>
<protein>
    <submittedName>
        <fullName evidence="1">Uncharacterized protein</fullName>
    </submittedName>
</protein>
<evidence type="ECO:0000313" key="1">
    <source>
        <dbReference type="EMBL" id="NHZ62515.1"/>
    </source>
</evidence>
<proteinExistence type="predicted"/>
<sequence length="69" mass="7896">MHQLAQHRFIIGQGDQLSEAAVAMPWFSGTGRWDDELAAQAFADIAWCQVNTNDIKFDQRYVERTADRP</sequence>
<organism evidence="1 2">
    <name type="scientific">Massilia genomosp. 1</name>
    <dbReference type="NCBI Taxonomy" id="2609280"/>
    <lineage>
        <taxon>Bacteria</taxon>
        <taxon>Pseudomonadati</taxon>
        <taxon>Pseudomonadota</taxon>
        <taxon>Betaproteobacteria</taxon>
        <taxon>Burkholderiales</taxon>
        <taxon>Oxalobacteraceae</taxon>
        <taxon>Telluria group</taxon>
        <taxon>Massilia</taxon>
    </lineage>
</organism>
<dbReference type="Proteomes" id="UP000610594">
    <property type="component" value="Unassembled WGS sequence"/>
</dbReference>
<reference evidence="1 2" key="1">
    <citation type="submission" date="2019-10" db="EMBL/GenBank/DDBJ databases">
        <title>Taxonomy of Antarctic Massilia spp.: description of Massilia rubra sp. nov., Massilia aquatica sp. nov., Massilia mucilaginosa sp. nov., Massilia frigida sp. nov. isolated from streams, lakes and regoliths.</title>
        <authorList>
            <person name="Holochova P."/>
            <person name="Sedlacek I."/>
            <person name="Kralova S."/>
            <person name="Maslanova I."/>
            <person name="Busse H.-J."/>
            <person name="Stankova E."/>
            <person name="Vrbovska V."/>
            <person name="Kovarovic V."/>
            <person name="Bartak M."/>
            <person name="Svec P."/>
            <person name="Pantucek R."/>
        </authorList>
    </citation>
    <scope>NUCLEOTIDE SEQUENCE [LARGE SCALE GENOMIC DNA]</scope>
    <source>
        <strain evidence="1 2">CCM 8694</strain>
    </source>
</reference>
<comment type="caution">
    <text evidence="1">The sequence shown here is derived from an EMBL/GenBank/DDBJ whole genome shotgun (WGS) entry which is preliminary data.</text>
</comment>
<dbReference type="RefSeq" id="WP_167236695.1">
    <property type="nucleotide sequence ID" value="NZ_WHJF01000018.1"/>
</dbReference>
<dbReference type="EMBL" id="WHJF01000018">
    <property type="protein sequence ID" value="NHZ62515.1"/>
    <property type="molecule type" value="Genomic_DNA"/>
</dbReference>